<dbReference type="InterPro" id="IPR044898">
    <property type="entry name" value="CDI_dom_sf"/>
</dbReference>
<evidence type="ECO:0000256" key="5">
    <source>
        <dbReference type="PIRNR" id="PIRNR017811"/>
    </source>
</evidence>
<dbReference type="GO" id="GO:0004861">
    <property type="term" value="F:cyclin-dependent protein serine/threonine kinase inhibitor activity"/>
    <property type="evidence" value="ECO:0007669"/>
    <property type="project" value="UniProtKB-UniRule"/>
</dbReference>
<dbReference type="AlphaFoldDB" id="A0AAP0GSS2"/>
<proteinExistence type="inferred from homology"/>
<dbReference type="InterPro" id="IPR044275">
    <property type="entry name" value="KRP"/>
</dbReference>
<dbReference type="PANTHER" id="PTHR46776">
    <property type="entry name" value="CYCLIN-DEPENDENT KINASE INHIBITOR 4-RELATED"/>
    <property type="match status" value="1"/>
</dbReference>
<dbReference type="GO" id="GO:0005654">
    <property type="term" value="C:nucleoplasm"/>
    <property type="evidence" value="ECO:0007669"/>
    <property type="project" value="UniProtKB-SubCell"/>
</dbReference>
<dbReference type="GO" id="GO:0051726">
    <property type="term" value="P:regulation of cell cycle"/>
    <property type="evidence" value="ECO:0007669"/>
    <property type="project" value="InterPro"/>
</dbReference>
<dbReference type="InterPro" id="IPR003175">
    <property type="entry name" value="CDI_dom"/>
</dbReference>
<comment type="caution">
    <text evidence="8">The sequence shown here is derived from an EMBL/GenBank/DDBJ whole genome shotgun (WGS) entry which is preliminary data.</text>
</comment>
<evidence type="ECO:0000259" key="7">
    <source>
        <dbReference type="Pfam" id="PF02234"/>
    </source>
</evidence>
<feature type="domain" description="Cyclin-dependent kinase inhibitor" evidence="7">
    <location>
        <begin position="144"/>
        <end position="188"/>
    </location>
</feature>
<dbReference type="Proteomes" id="UP001408789">
    <property type="component" value="Unassembled WGS sequence"/>
</dbReference>
<dbReference type="EMBL" id="JBCNJP010000020">
    <property type="protein sequence ID" value="KAK9060361.1"/>
    <property type="molecule type" value="Genomic_DNA"/>
</dbReference>
<evidence type="ECO:0000256" key="2">
    <source>
        <dbReference type="ARBA" id="ARBA00010274"/>
    </source>
</evidence>
<comment type="subcellular location">
    <subcellularLocation>
        <location evidence="1">Nucleus</location>
        <location evidence="1">Nucleoplasm</location>
    </subcellularLocation>
</comment>
<keyword evidence="9" id="KW-1185">Reference proteome</keyword>
<evidence type="ECO:0000256" key="3">
    <source>
        <dbReference type="ARBA" id="ARBA00023013"/>
    </source>
</evidence>
<protein>
    <recommendedName>
        <fullName evidence="5">Cyclin-dependent kinase inhibitor</fullName>
    </recommendedName>
</protein>
<evidence type="ECO:0000256" key="1">
    <source>
        <dbReference type="ARBA" id="ARBA00004642"/>
    </source>
</evidence>
<feature type="compositionally biased region" description="Polar residues" evidence="6">
    <location>
        <begin position="1"/>
        <end position="17"/>
    </location>
</feature>
<feature type="compositionally biased region" description="Polar residues" evidence="6">
    <location>
        <begin position="122"/>
        <end position="135"/>
    </location>
</feature>
<evidence type="ECO:0000256" key="6">
    <source>
        <dbReference type="SAM" id="MobiDB-lite"/>
    </source>
</evidence>
<evidence type="ECO:0000313" key="8">
    <source>
        <dbReference type="EMBL" id="KAK9060361.1"/>
    </source>
</evidence>
<feature type="region of interest" description="Disordered" evidence="6">
    <location>
        <begin position="1"/>
        <end position="41"/>
    </location>
</feature>
<keyword evidence="4" id="KW-0131">Cell cycle</keyword>
<organism evidence="8 9">
    <name type="scientific">Deinandra increscens subsp. villosa</name>
    <dbReference type="NCBI Taxonomy" id="3103831"/>
    <lineage>
        <taxon>Eukaryota</taxon>
        <taxon>Viridiplantae</taxon>
        <taxon>Streptophyta</taxon>
        <taxon>Embryophyta</taxon>
        <taxon>Tracheophyta</taxon>
        <taxon>Spermatophyta</taxon>
        <taxon>Magnoliopsida</taxon>
        <taxon>eudicotyledons</taxon>
        <taxon>Gunneridae</taxon>
        <taxon>Pentapetalae</taxon>
        <taxon>asterids</taxon>
        <taxon>campanulids</taxon>
        <taxon>Asterales</taxon>
        <taxon>Asteraceae</taxon>
        <taxon>Asteroideae</taxon>
        <taxon>Heliantheae alliance</taxon>
        <taxon>Madieae</taxon>
        <taxon>Madiinae</taxon>
        <taxon>Deinandra</taxon>
    </lineage>
</organism>
<comment type="similarity">
    <text evidence="2 5">Belongs to the CDI family. ICK/KRP subfamily.</text>
</comment>
<evidence type="ECO:0000256" key="4">
    <source>
        <dbReference type="ARBA" id="ARBA00023306"/>
    </source>
</evidence>
<accession>A0AAP0GSS2</accession>
<sequence length="190" mass="21119">MDSKRSTAINEISVTDGSKSHGGVRRCRDTEEVTSSGSGKRRKHVFLRSEIQWRSGVDMNSPELVVSSSEFSGTCDHVLSSSCFTNCLSLDLKAELRSDGNGGFRESSLSSEICSDSDKMESSSTTKNKAVTSRRQPPATAAQIPTAAEIDEFFNVAQKEEHKRFIDKYNFDILNDVPIDGRYQWVRLKP</sequence>
<reference evidence="8 9" key="1">
    <citation type="submission" date="2024-04" db="EMBL/GenBank/DDBJ databases">
        <title>The reference genome of an endangered Asteraceae, Deinandra increscens subsp. villosa, native to the Central Coast of California.</title>
        <authorList>
            <person name="Guilliams M."/>
            <person name="Hasenstab-Lehman K."/>
            <person name="Meyer R."/>
            <person name="Mcevoy S."/>
        </authorList>
    </citation>
    <scope>NUCLEOTIDE SEQUENCE [LARGE SCALE GENOMIC DNA]</scope>
    <source>
        <tissue evidence="8">Leaf</tissue>
    </source>
</reference>
<dbReference type="Gene3D" id="4.10.365.10">
    <property type="entry name" value="p27"/>
    <property type="match status" value="1"/>
</dbReference>
<name>A0AAP0GSS2_9ASTR</name>
<evidence type="ECO:0000313" key="9">
    <source>
        <dbReference type="Proteomes" id="UP001408789"/>
    </source>
</evidence>
<keyword evidence="3 5" id="KW-0649">Protein kinase inhibitor</keyword>
<dbReference type="Pfam" id="PF02234">
    <property type="entry name" value="CDI"/>
    <property type="match status" value="1"/>
</dbReference>
<gene>
    <name evidence="8" type="ORF">SSX86_021065</name>
</gene>
<dbReference type="PIRSF" id="PIRSF017811">
    <property type="entry name" value="CDK_inhib_pln"/>
    <property type="match status" value="1"/>
</dbReference>
<feature type="region of interest" description="Disordered" evidence="6">
    <location>
        <begin position="101"/>
        <end position="142"/>
    </location>
</feature>